<keyword evidence="2" id="KW-1185">Reference proteome</keyword>
<organism evidence="1 2">
    <name type="scientific">Mycobacterium phage Krypton555</name>
    <dbReference type="NCBI Taxonomy" id="2015885"/>
    <lineage>
        <taxon>Viruses</taxon>
        <taxon>Duplodnaviria</taxon>
        <taxon>Heunggongvirae</taxon>
        <taxon>Uroviricota</taxon>
        <taxon>Caudoviricetes</taxon>
        <taxon>Vilmaviridae</taxon>
        <taxon>Lclasvirinae</taxon>
        <taxon>Lumosvirus</taxon>
        <taxon>Lumosvirus krypton555</taxon>
    </lineage>
</organism>
<dbReference type="EMBL" id="MF140414">
    <property type="protein sequence ID" value="ASR87044.1"/>
    <property type="molecule type" value="Genomic_DNA"/>
</dbReference>
<proteinExistence type="predicted"/>
<protein>
    <submittedName>
        <fullName evidence="1">Uncharacterized protein</fullName>
    </submittedName>
</protein>
<dbReference type="Proteomes" id="UP000223247">
    <property type="component" value="Segment"/>
</dbReference>
<name>A0A222ZQM9_9CAUD</name>
<sequence>MSSENGAYRPAEAQCLKQGCEGDVCDFTSTYGRVFKCVECGEVATSARLNFD</sequence>
<accession>A0A222ZQM9</accession>
<reference evidence="1 2" key="1">
    <citation type="submission" date="2017-05" db="EMBL/GenBank/DDBJ databases">
        <authorList>
            <person name="Stoner T.H."/>
            <person name="Garlena R.A."/>
            <person name="Russell D.A."/>
            <person name="Pope W.H."/>
            <person name="Jacobs-Sera D."/>
            <person name="Hatfull G.F."/>
        </authorList>
    </citation>
    <scope>NUCLEOTIDE SEQUENCE [LARGE SCALE GENOMIC DNA]</scope>
</reference>
<evidence type="ECO:0000313" key="1">
    <source>
        <dbReference type="EMBL" id="ASR87044.1"/>
    </source>
</evidence>
<dbReference type="KEGG" id="vg:63209115"/>
<dbReference type="RefSeq" id="YP_010012590.1">
    <property type="nucleotide sequence ID" value="NC_053505.1"/>
</dbReference>
<dbReference type="GeneID" id="63209115"/>
<evidence type="ECO:0000313" key="2">
    <source>
        <dbReference type="Proteomes" id="UP000223247"/>
    </source>
</evidence>
<gene>
    <name evidence="1" type="primary">4</name>
    <name evidence="1" type="ORF">KRYPTON555_4</name>
</gene>